<evidence type="ECO:0000256" key="14">
    <source>
        <dbReference type="ARBA" id="ARBA00032361"/>
    </source>
</evidence>
<dbReference type="PANTHER" id="PTHR14269:SF61">
    <property type="entry name" value="CDP-DIACYLGLYCEROL--SERINE O-PHOSPHATIDYLTRANSFERASE"/>
    <property type="match status" value="1"/>
</dbReference>
<gene>
    <name evidence="16" type="primary">pssA</name>
    <name evidence="16" type="ORF">DW921_08445</name>
</gene>
<dbReference type="GeneID" id="78406770"/>
<keyword evidence="10" id="KW-0443">Lipid metabolism</keyword>
<comment type="caution">
    <text evidence="16">The sequence shown here is derived from an EMBL/GenBank/DDBJ whole genome shotgun (WGS) entry which is preliminary data.</text>
</comment>
<dbReference type="EC" id="2.7.8.8" evidence="4"/>
<comment type="subcellular location">
    <subcellularLocation>
        <location evidence="2">Endomembrane system</location>
        <topology evidence="2">Multi-pass membrane protein</topology>
    </subcellularLocation>
</comment>
<evidence type="ECO:0000256" key="7">
    <source>
        <dbReference type="ARBA" id="ARBA00022679"/>
    </source>
</evidence>
<dbReference type="InterPro" id="IPR000462">
    <property type="entry name" value="CDP-OH_P_trans"/>
</dbReference>
<dbReference type="InterPro" id="IPR048254">
    <property type="entry name" value="CDP_ALCOHOL_P_TRANSF_CS"/>
</dbReference>
<dbReference type="PROSITE" id="PS51257">
    <property type="entry name" value="PROKAR_LIPOPROTEIN"/>
    <property type="match status" value="1"/>
</dbReference>
<dbReference type="Gene3D" id="1.20.120.1760">
    <property type="match status" value="1"/>
</dbReference>
<evidence type="ECO:0000256" key="4">
    <source>
        <dbReference type="ARBA" id="ARBA00013174"/>
    </source>
</evidence>
<dbReference type="Proteomes" id="UP000283855">
    <property type="component" value="Unassembled WGS sequence"/>
</dbReference>
<name>A0A413SZS5_9BACT</name>
<sequence length="237" mass="26369">MANAITRHIPNTITSCNLFCGCIASYMAFQGSYGLAFLFIVMGAVFDFFDGMSARLLHVSSPLGKELDSLADDVTFGVAPSAMVFSLFHEVTYPEFLMPVAEYMPYTAFLISVFSALRLGKFNIDPRQSTSFIGLPTPANTLFWASLIVGAHDFLVSDSFNALWLLVMVIVMSLLLIAEIPMFSLKFKNLSWEHNKTSYIFLIVSIPLLIFLRTGGFAAVIVWYILLSLITGRKKKQ</sequence>
<dbReference type="NCBIfam" id="TIGR00473">
    <property type="entry name" value="pssA"/>
    <property type="match status" value="1"/>
</dbReference>
<proteinExistence type="inferred from homology"/>
<keyword evidence="7 15" id="KW-0808">Transferase</keyword>
<keyword evidence="9" id="KW-1133">Transmembrane helix</keyword>
<dbReference type="GO" id="GO:0008654">
    <property type="term" value="P:phospholipid biosynthetic process"/>
    <property type="evidence" value="ECO:0007669"/>
    <property type="project" value="UniProtKB-KW"/>
</dbReference>
<evidence type="ECO:0000256" key="2">
    <source>
        <dbReference type="ARBA" id="ARBA00004127"/>
    </source>
</evidence>
<dbReference type="RefSeq" id="WP_022277634.1">
    <property type="nucleotide sequence ID" value="NZ_CABJGD010000015.1"/>
</dbReference>
<comment type="catalytic activity">
    <reaction evidence="1">
        <text>a CDP-1,2-diacyl-sn-glycerol + L-serine = a 1,2-diacyl-sn-glycero-3-phospho-L-serine + CMP + H(+)</text>
        <dbReference type="Rhea" id="RHEA:16913"/>
        <dbReference type="ChEBI" id="CHEBI:15378"/>
        <dbReference type="ChEBI" id="CHEBI:33384"/>
        <dbReference type="ChEBI" id="CHEBI:57262"/>
        <dbReference type="ChEBI" id="CHEBI:58332"/>
        <dbReference type="ChEBI" id="CHEBI:60377"/>
        <dbReference type="EC" id="2.7.8.8"/>
    </reaction>
</comment>
<dbReference type="PANTHER" id="PTHR14269">
    <property type="entry name" value="CDP-DIACYLGLYCEROL--GLYCEROL-3-PHOSPHATE 3-PHOSPHATIDYLTRANSFERASE-RELATED"/>
    <property type="match status" value="1"/>
</dbReference>
<organism evidence="16 17">
    <name type="scientific">Phocaeicola coprophilus</name>
    <dbReference type="NCBI Taxonomy" id="387090"/>
    <lineage>
        <taxon>Bacteria</taxon>
        <taxon>Pseudomonadati</taxon>
        <taxon>Bacteroidota</taxon>
        <taxon>Bacteroidia</taxon>
        <taxon>Bacteroidales</taxon>
        <taxon>Bacteroidaceae</taxon>
        <taxon>Phocaeicola</taxon>
    </lineage>
</organism>
<dbReference type="PROSITE" id="PS00379">
    <property type="entry name" value="CDP_ALCOHOL_P_TRANSF"/>
    <property type="match status" value="1"/>
</dbReference>
<evidence type="ECO:0000256" key="13">
    <source>
        <dbReference type="ARBA" id="ARBA00023264"/>
    </source>
</evidence>
<dbReference type="GO" id="GO:0016020">
    <property type="term" value="C:membrane"/>
    <property type="evidence" value="ECO:0007669"/>
    <property type="project" value="InterPro"/>
</dbReference>
<evidence type="ECO:0000313" key="17">
    <source>
        <dbReference type="Proteomes" id="UP000283855"/>
    </source>
</evidence>
<keyword evidence="8" id="KW-0812">Transmembrane</keyword>
<evidence type="ECO:0000256" key="15">
    <source>
        <dbReference type="RuleBase" id="RU003750"/>
    </source>
</evidence>
<protein>
    <recommendedName>
        <fullName evidence="5">CDP-diacylglycerol--serine O-phosphatidyltransferase</fullName>
        <ecNumber evidence="4">2.7.8.8</ecNumber>
    </recommendedName>
    <alternativeName>
        <fullName evidence="14">Phosphatidylserine synthase</fullName>
    </alternativeName>
</protein>
<evidence type="ECO:0000256" key="12">
    <source>
        <dbReference type="ARBA" id="ARBA00023209"/>
    </source>
</evidence>
<evidence type="ECO:0000256" key="3">
    <source>
        <dbReference type="ARBA" id="ARBA00010441"/>
    </source>
</evidence>
<dbReference type="AlphaFoldDB" id="A0A413SZS5"/>
<dbReference type="InterPro" id="IPR050324">
    <property type="entry name" value="CDP-alcohol_PTase-I"/>
</dbReference>
<accession>A0A413SZS5</accession>
<evidence type="ECO:0000256" key="11">
    <source>
        <dbReference type="ARBA" id="ARBA00023136"/>
    </source>
</evidence>
<dbReference type="InterPro" id="IPR004533">
    <property type="entry name" value="CDP-diaglyc--ser_O-PTrfase"/>
</dbReference>
<dbReference type="InterPro" id="IPR043130">
    <property type="entry name" value="CDP-OH_PTrfase_TM_dom"/>
</dbReference>
<keyword evidence="11" id="KW-0472">Membrane</keyword>
<evidence type="ECO:0000256" key="10">
    <source>
        <dbReference type="ARBA" id="ARBA00023098"/>
    </source>
</evidence>
<keyword evidence="13" id="KW-1208">Phospholipid metabolism</keyword>
<keyword evidence="6" id="KW-0444">Lipid biosynthesis</keyword>
<evidence type="ECO:0000256" key="5">
    <source>
        <dbReference type="ARBA" id="ARBA00017171"/>
    </source>
</evidence>
<evidence type="ECO:0000313" key="16">
    <source>
        <dbReference type="EMBL" id="RHA75582.1"/>
    </source>
</evidence>
<dbReference type="Pfam" id="PF01066">
    <property type="entry name" value="CDP-OH_P_transf"/>
    <property type="match status" value="1"/>
</dbReference>
<evidence type="ECO:0000256" key="8">
    <source>
        <dbReference type="ARBA" id="ARBA00022692"/>
    </source>
</evidence>
<dbReference type="EMBL" id="QSFT01000015">
    <property type="protein sequence ID" value="RHA75582.1"/>
    <property type="molecule type" value="Genomic_DNA"/>
</dbReference>
<comment type="similarity">
    <text evidence="3 15">Belongs to the CDP-alcohol phosphatidyltransferase class-I family.</text>
</comment>
<dbReference type="GO" id="GO:0003882">
    <property type="term" value="F:CDP-diacylglycerol-serine O-phosphatidyltransferase activity"/>
    <property type="evidence" value="ECO:0007669"/>
    <property type="project" value="UniProtKB-EC"/>
</dbReference>
<keyword evidence="12" id="KW-0594">Phospholipid biosynthesis</keyword>
<evidence type="ECO:0000256" key="9">
    <source>
        <dbReference type="ARBA" id="ARBA00022989"/>
    </source>
</evidence>
<evidence type="ECO:0000256" key="1">
    <source>
        <dbReference type="ARBA" id="ARBA00000287"/>
    </source>
</evidence>
<reference evidence="16 17" key="1">
    <citation type="submission" date="2018-08" db="EMBL/GenBank/DDBJ databases">
        <title>A genome reference for cultivated species of the human gut microbiota.</title>
        <authorList>
            <person name="Zou Y."/>
            <person name="Xue W."/>
            <person name="Luo G."/>
        </authorList>
    </citation>
    <scope>NUCLEOTIDE SEQUENCE [LARGE SCALE GENOMIC DNA]</scope>
    <source>
        <strain evidence="16 17">AM42-38</strain>
    </source>
</reference>
<dbReference type="GO" id="GO:0012505">
    <property type="term" value="C:endomembrane system"/>
    <property type="evidence" value="ECO:0007669"/>
    <property type="project" value="UniProtKB-SubCell"/>
</dbReference>
<evidence type="ECO:0000256" key="6">
    <source>
        <dbReference type="ARBA" id="ARBA00022516"/>
    </source>
</evidence>